<evidence type="ECO:0000256" key="1">
    <source>
        <dbReference type="ARBA" id="ARBA00022679"/>
    </source>
</evidence>
<organism evidence="4 5">
    <name type="scientific">Denitrovibrio acetiphilus (strain DSM 12809 / NBRC 114555 / N2460)</name>
    <dbReference type="NCBI Taxonomy" id="522772"/>
    <lineage>
        <taxon>Bacteria</taxon>
        <taxon>Pseudomonadati</taxon>
        <taxon>Deferribacterota</taxon>
        <taxon>Deferribacteres</taxon>
        <taxon>Deferribacterales</taxon>
        <taxon>Geovibrionaceae</taxon>
        <taxon>Denitrovibrio</taxon>
    </lineage>
</organism>
<dbReference type="PANTHER" id="PTHR43877">
    <property type="entry name" value="AMINOALKYLPHOSPHONATE N-ACETYLTRANSFERASE-RELATED-RELATED"/>
    <property type="match status" value="1"/>
</dbReference>
<dbReference type="HOGENOM" id="CLU_013985_34_9_0"/>
<dbReference type="PANTHER" id="PTHR43877:SF2">
    <property type="entry name" value="AMINOALKYLPHOSPHONATE N-ACETYLTRANSFERASE-RELATED"/>
    <property type="match status" value="1"/>
</dbReference>
<keyword evidence="2" id="KW-0012">Acyltransferase</keyword>
<dbReference type="Proteomes" id="UP000002012">
    <property type="component" value="Chromosome"/>
</dbReference>
<keyword evidence="1 4" id="KW-0808">Transferase</keyword>
<dbReference type="InterPro" id="IPR000182">
    <property type="entry name" value="GNAT_dom"/>
</dbReference>
<dbReference type="FunCoup" id="D4H4E1">
    <property type="interactions" value="20"/>
</dbReference>
<name>D4H4E1_DENA2</name>
<dbReference type="InParanoid" id="D4H4E1"/>
<dbReference type="GO" id="GO:0016747">
    <property type="term" value="F:acyltransferase activity, transferring groups other than amino-acyl groups"/>
    <property type="evidence" value="ECO:0007669"/>
    <property type="project" value="InterPro"/>
</dbReference>
<dbReference type="EMBL" id="CP001968">
    <property type="protein sequence ID" value="ADD69270.1"/>
    <property type="molecule type" value="Genomic_DNA"/>
</dbReference>
<evidence type="ECO:0000313" key="4">
    <source>
        <dbReference type="EMBL" id="ADD69270.1"/>
    </source>
</evidence>
<dbReference type="RefSeq" id="WP_013011771.1">
    <property type="nucleotide sequence ID" value="NC_013943.1"/>
</dbReference>
<protein>
    <submittedName>
        <fullName evidence="4">GCN5-related N-acetyltransferase</fullName>
    </submittedName>
</protein>
<dbReference type="InterPro" id="IPR050832">
    <property type="entry name" value="Bact_Acetyltransf"/>
</dbReference>
<dbReference type="STRING" id="522772.Dacet_2510"/>
<dbReference type="Pfam" id="PF00583">
    <property type="entry name" value="Acetyltransf_1"/>
    <property type="match status" value="1"/>
</dbReference>
<reference evidence="4 5" key="1">
    <citation type="journal article" date="2010" name="Stand. Genomic Sci.">
        <title>Complete genome sequence of Denitrovibrio acetiphilus type strain (N2460).</title>
        <authorList>
            <person name="Kiss H."/>
            <person name="Lang E."/>
            <person name="Lapidus A."/>
            <person name="Copeland A."/>
            <person name="Nolan M."/>
            <person name="Glavina Del Rio T."/>
            <person name="Chen F."/>
            <person name="Lucas S."/>
            <person name="Tice H."/>
            <person name="Cheng J.F."/>
            <person name="Han C."/>
            <person name="Goodwin L."/>
            <person name="Pitluck S."/>
            <person name="Liolios K."/>
            <person name="Pati A."/>
            <person name="Ivanova N."/>
            <person name="Mavromatis K."/>
            <person name="Chen A."/>
            <person name="Palaniappan K."/>
            <person name="Land M."/>
            <person name="Hauser L."/>
            <person name="Chang Y.J."/>
            <person name="Jeffries C.D."/>
            <person name="Detter J.C."/>
            <person name="Brettin T."/>
            <person name="Spring S."/>
            <person name="Rohde M."/>
            <person name="Goker M."/>
            <person name="Woyke T."/>
            <person name="Bristow J."/>
            <person name="Eisen J.A."/>
            <person name="Markowitz V."/>
            <person name="Hugenholtz P."/>
            <person name="Kyrpides N.C."/>
            <person name="Klenk H.P."/>
        </authorList>
    </citation>
    <scope>NUCLEOTIDE SEQUENCE [LARGE SCALE GENOMIC DNA]</scope>
    <source>
        <strain evidence="5">DSM 12809 / NBRC 114555 / N2460</strain>
    </source>
</reference>
<dbReference type="AlphaFoldDB" id="D4H4E1"/>
<dbReference type="OrthoDB" id="9792929at2"/>
<dbReference type="SUPFAM" id="SSF55729">
    <property type="entry name" value="Acyl-CoA N-acyltransferases (Nat)"/>
    <property type="match status" value="1"/>
</dbReference>
<accession>D4H4E1</accession>
<proteinExistence type="predicted"/>
<dbReference type="Gene3D" id="3.40.630.30">
    <property type="match status" value="1"/>
</dbReference>
<evidence type="ECO:0000259" key="3">
    <source>
        <dbReference type="PROSITE" id="PS51186"/>
    </source>
</evidence>
<dbReference type="PaxDb" id="522772-Dacet_2510"/>
<keyword evidence="5" id="KW-1185">Reference proteome</keyword>
<dbReference type="PROSITE" id="PS51186">
    <property type="entry name" value="GNAT"/>
    <property type="match status" value="1"/>
</dbReference>
<gene>
    <name evidence="4" type="ordered locus">Dacet_2510</name>
</gene>
<evidence type="ECO:0000313" key="5">
    <source>
        <dbReference type="Proteomes" id="UP000002012"/>
    </source>
</evidence>
<dbReference type="InterPro" id="IPR016181">
    <property type="entry name" value="Acyl_CoA_acyltransferase"/>
</dbReference>
<feature type="domain" description="N-acetyltransferase" evidence="3">
    <location>
        <begin position="1"/>
        <end position="147"/>
    </location>
</feature>
<dbReference type="CDD" id="cd04301">
    <property type="entry name" value="NAT_SF"/>
    <property type="match status" value="1"/>
</dbReference>
<dbReference type="eggNOG" id="COG0456">
    <property type="taxonomic scope" value="Bacteria"/>
</dbReference>
<dbReference type="KEGG" id="dap:Dacet_2510"/>
<sequence>MKISKATTNDIPELCGLLTILFTQEEEFKPDFKKQAEGLRNIIENPSAGCILKAEADGRIIGMVNLLFTISTFTGGKVAVLEDMVVLPEQRGTGTGAKILEAAKNTAKEEGCRRITLLTDGNNLLAQKFYKKHGFERSDMVAMRYFY</sequence>
<evidence type="ECO:0000256" key="2">
    <source>
        <dbReference type="ARBA" id="ARBA00023315"/>
    </source>
</evidence>